<dbReference type="GO" id="GO:0032153">
    <property type="term" value="C:cell division site"/>
    <property type="evidence" value="ECO:0007669"/>
    <property type="project" value="TreeGrafter"/>
</dbReference>
<evidence type="ECO:0000256" key="1">
    <source>
        <dbReference type="ARBA" id="ARBA00022574"/>
    </source>
</evidence>
<dbReference type="PROSITE" id="PS50294">
    <property type="entry name" value="WD_REPEATS_REGION"/>
    <property type="match status" value="1"/>
</dbReference>
<dbReference type="EMBL" id="JAKWBI020000028">
    <property type="protein sequence ID" value="KAJ2905621.1"/>
    <property type="molecule type" value="Genomic_DNA"/>
</dbReference>
<feature type="compositionally biased region" description="Polar residues" evidence="7">
    <location>
        <begin position="558"/>
        <end position="585"/>
    </location>
</feature>
<dbReference type="GO" id="GO:0005634">
    <property type="term" value="C:nucleus"/>
    <property type="evidence" value="ECO:0007669"/>
    <property type="project" value="TreeGrafter"/>
</dbReference>
<dbReference type="PANTHER" id="PTHR14107">
    <property type="entry name" value="WD REPEAT PROTEIN"/>
    <property type="match status" value="1"/>
</dbReference>
<dbReference type="SUPFAM" id="SSF50978">
    <property type="entry name" value="WD40 repeat-like"/>
    <property type="match status" value="1"/>
</dbReference>
<comment type="subunit">
    <text evidence="5">Interacts with creB.</text>
</comment>
<feature type="region of interest" description="Disordered" evidence="7">
    <location>
        <begin position="558"/>
        <end position="593"/>
    </location>
</feature>
<proteinExistence type="inferred from homology"/>
<dbReference type="GO" id="GO:0051286">
    <property type="term" value="C:cell tip"/>
    <property type="evidence" value="ECO:0007669"/>
    <property type="project" value="TreeGrafter"/>
</dbReference>
<feature type="region of interest" description="Disordered" evidence="7">
    <location>
        <begin position="80"/>
        <end position="104"/>
    </location>
</feature>
<feature type="compositionally biased region" description="Polar residues" evidence="7">
    <location>
        <begin position="174"/>
        <end position="189"/>
    </location>
</feature>
<dbReference type="AlphaFoldDB" id="A0AAD5WWS5"/>
<dbReference type="PANTHER" id="PTHR14107:SF16">
    <property type="entry name" value="AT02583P"/>
    <property type="match status" value="1"/>
</dbReference>
<dbReference type="InterPro" id="IPR001680">
    <property type="entry name" value="WD40_rpt"/>
</dbReference>
<evidence type="ECO:0000313" key="9">
    <source>
        <dbReference type="Proteomes" id="UP001201980"/>
    </source>
</evidence>
<keyword evidence="9" id="KW-1185">Reference proteome</keyword>
<feature type="region of interest" description="Disordered" evidence="7">
    <location>
        <begin position="150"/>
        <end position="225"/>
    </location>
</feature>
<evidence type="ECO:0000313" key="8">
    <source>
        <dbReference type="EMBL" id="KAJ2905621.1"/>
    </source>
</evidence>
<evidence type="ECO:0000256" key="4">
    <source>
        <dbReference type="ARBA" id="ARBA00038107"/>
    </source>
</evidence>
<dbReference type="InterPro" id="IPR015943">
    <property type="entry name" value="WD40/YVTN_repeat-like_dom_sf"/>
</dbReference>
<keyword evidence="1 6" id="KW-0853">WD repeat</keyword>
<dbReference type="Pfam" id="PF00400">
    <property type="entry name" value="WD40"/>
    <property type="match status" value="2"/>
</dbReference>
<keyword evidence="2" id="KW-0677">Repeat</keyword>
<comment type="function">
    <text evidence="3">Component of the regulatory network controlling carbon source utilization through ubiquitination and deubiquitination involving creA, creB, creC, creD and acrB. Required to prevent the proteolysis of the CreB deubiquitinating enzyme in the absence of carbon catabolite repression. CreB deubiquitinating enzyme stabilized in a complex with the CreC leads to the expression of genes such as those in the proline and quinate pathways.</text>
</comment>
<organism evidence="8 9">
    <name type="scientific">Zalerion maritima</name>
    <dbReference type="NCBI Taxonomy" id="339359"/>
    <lineage>
        <taxon>Eukaryota</taxon>
        <taxon>Fungi</taxon>
        <taxon>Dikarya</taxon>
        <taxon>Ascomycota</taxon>
        <taxon>Pezizomycotina</taxon>
        <taxon>Sordariomycetes</taxon>
        <taxon>Lulworthiomycetidae</taxon>
        <taxon>Lulworthiales</taxon>
        <taxon>Lulworthiaceae</taxon>
        <taxon>Zalerion</taxon>
    </lineage>
</organism>
<feature type="region of interest" description="Disordered" evidence="7">
    <location>
        <begin position="378"/>
        <end position="397"/>
    </location>
</feature>
<reference evidence="8" key="1">
    <citation type="submission" date="2022-07" db="EMBL/GenBank/DDBJ databases">
        <title>Draft genome sequence of Zalerion maritima ATCC 34329, a (micro)plastics degrading marine fungus.</title>
        <authorList>
            <person name="Paco A."/>
            <person name="Goncalves M.F.M."/>
            <person name="Rocha-Santos T.A.P."/>
            <person name="Alves A."/>
        </authorList>
    </citation>
    <scope>NUCLEOTIDE SEQUENCE</scope>
    <source>
        <strain evidence="8">ATCC 34329</strain>
    </source>
</reference>
<dbReference type="Gene3D" id="2.130.10.10">
    <property type="entry name" value="YVTN repeat-like/Quinoprotein amine dehydrogenase"/>
    <property type="match status" value="1"/>
</dbReference>
<evidence type="ECO:0000256" key="6">
    <source>
        <dbReference type="PROSITE-ProRule" id="PRU00221"/>
    </source>
</evidence>
<sequence>MAPLGTIPQFPQPQNCSKVFHIHLRVLPPPPRYPISAGPYGVGGMPTIIETNNILSHPEGPEFKFLVGEGEYVLKEDLQLATPPPHPSEQPPQNPNPLSTTPLAESTGTKLTLVNLEARGGLLPPSSFVAKAQSVTTLASSGLVQASIQEHPNESRYSTDPGALSGDEGGRGTGTSFSDAPQTSVTAVSTPAFGEGNALLAPPPVSVKDAGKKRKPKSSMTKSNSSFISRVINHDNLNKRLQERSSDGMFAFANINRAFQWLDLSDLEKKSEYLTKVLFTKAHCICHDVNPLTKTSNHCDVIMGFSTGDLIWWEPFSQKYSRINKNGVINPHPVVDLRWIPGSEQLFLAAHKDGSLVVYDKEKEDAAFVPEDELVQETNGEANGNGPAADPHPPKPNYREAIEIKKSVYSKNQKTNPVAYWKIAHMKINAIAFSPDHRHLAMAFDDGSLRIIDYLREKLLSVFFGYFGAMMCVCWSPDGKYIVTGGQDDLLHIWCMAENSLVAYCAGHKSWVNSVAFDPWRCDERNYRFGSVGDDCRLCLWDFNVGMLHRPRASSIMQHRSASVSSKPTIPQRQDTRNTTASNVEGSEEEKPILLVPQSRTKTAMLPPVLSKIVDKNPMQWLSFTEDAILASCKSGHIRTWNRPSDTPAQPET</sequence>
<comment type="caution">
    <text evidence="8">The sequence shown here is derived from an EMBL/GenBank/DDBJ whole genome shotgun (WGS) entry which is preliminary data.</text>
</comment>
<evidence type="ECO:0000256" key="3">
    <source>
        <dbReference type="ARBA" id="ARBA00037241"/>
    </source>
</evidence>
<dbReference type="Proteomes" id="UP001201980">
    <property type="component" value="Unassembled WGS sequence"/>
</dbReference>
<evidence type="ECO:0000256" key="2">
    <source>
        <dbReference type="ARBA" id="ARBA00022737"/>
    </source>
</evidence>
<feature type="compositionally biased region" description="Pro residues" evidence="7">
    <location>
        <begin position="82"/>
        <end position="95"/>
    </location>
</feature>
<feature type="repeat" description="WD" evidence="6">
    <location>
        <begin position="463"/>
        <end position="504"/>
    </location>
</feature>
<dbReference type="SMART" id="SM00320">
    <property type="entry name" value="WD40"/>
    <property type="match status" value="4"/>
</dbReference>
<dbReference type="InterPro" id="IPR036322">
    <property type="entry name" value="WD40_repeat_dom_sf"/>
</dbReference>
<evidence type="ECO:0008006" key="10">
    <source>
        <dbReference type="Google" id="ProtNLM"/>
    </source>
</evidence>
<accession>A0AAD5WWS5</accession>
<name>A0AAD5WWS5_9PEZI</name>
<dbReference type="InterPro" id="IPR051362">
    <property type="entry name" value="WD_repeat_creC_regulators"/>
</dbReference>
<dbReference type="PROSITE" id="PS50082">
    <property type="entry name" value="WD_REPEATS_2"/>
    <property type="match status" value="1"/>
</dbReference>
<dbReference type="GO" id="GO:0045013">
    <property type="term" value="P:carbon catabolite repression of transcription"/>
    <property type="evidence" value="ECO:0007669"/>
    <property type="project" value="TreeGrafter"/>
</dbReference>
<evidence type="ECO:0000256" key="7">
    <source>
        <dbReference type="SAM" id="MobiDB-lite"/>
    </source>
</evidence>
<protein>
    <recommendedName>
        <fullName evidence="10">Catabolite repression protein creC</fullName>
    </recommendedName>
</protein>
<evidence type="ECO:0000256" key="5">
    <source>
        <dbReference type="ARBA" id="ARBA00038682"/>
    </source>
</evidence>
<comment type="similarity">
    <text evidence="4">Belongs to the WD repeat creC family.</text>
</comment>
<gene>
    <name evidence="8" type="ORF">MKZ38_004915</name>
</gene>